<dbReference type="Pfam" id="PF01048">
    <property type="entry name" value="PNP_UDP_1"/>
    <property type="match status" value="1"/>
</dbReference>
<organism evidence="2 3">
    <name type="scientific">Aspergillus pseudodeflectus</name>
    <dbReference type="NCBI Taxonomy" id="176178"/>
    <lineage>
        <taxon>Eukaryota</taxon>
        <taxon>Fungi</taxon>
        <taxon>Dikarya</taxon>
        <taxon>Ascomycota</taxon>
        <taxon>Pezizomycotina</taxon>
        <taxon>Eurotiomycetes</taxon>
        <taxon>Eurotiomycetidae</taxon>
        <taxon>Eurotiales</taxon>
        <taxon>Aspergillaceae</taxon>
        <taxon>Aspergillus</taxon>
        <taxon>Aspergillus subgen. Nidulantes</taxon>
    </lineage>
</organism>
<evidence type="ECO:0000313" key="3">
    <source>
        <dbReference type="Proteomes" id="UP001610444"/>
    </source>
</evidence>
<reference evidence="2 3" key="1">
    <citation type="submission" date="2024-07" db="EMBL/GenBank/DDBJ databases">
        <title>Section-level genome sequencing and comparative genomics of Aspergillus sections Usti and Cavernicolus.</title>
        <authorList>
            <consortium name="Lawrence Berkeley National Laboratory"/>
            <person name="Nybo J.L."/>
            <person name="Vesth T.C."/>
            <person name="Theobald S."/>
            <person name="Frisvad J.C."/>
            <person name="Larsen T.O."/>
            <person name="Kjaerboelling I."/>
            <person name="Rothschild-Mancinelli K."/>
            <person name="Lyhne E.K."/>
            <person name="Kogle M.E."/>
            <person name="Barry K."/>
            <person name="Clum A."/>
            <person name="Na H."/>
            <person name="Ledsgaard L."/>
            <person name="Lin J."/>
            <person name="Lipzen A."/>
            <person name="Kuo A."/>
            <person name="Riley R."/>
            <person name="Mondo S."/>
            <person name="LaButti K."/>
            <person name="Haridas S."/>
            <person name="Pangalinan J."/>
            <person name="Salamov A.A."/>
            <person name="Simmons B.A."/>
            <person name="Magnuson J.K."/>
            <person name="Chen J."/>
            <person name="Drula E."/>
            <person name="Henrissat B."/>
            <person name="Wiebenga A."/>
            <person name="Lubbers R.J."/>
            <person name="Gomes A.C."/>
            <person name="Macurrencykelacurrency M.R."/>
            <person name="Stajich J."/>
            <person name="Grigoriev I.V."/>
            <person name="Mortensen U.H."/>
            <person name="De vries R.P."/>
            <person name="Baker S.E."/>
            <person name="Andersen M.R."/>
        </authorList>
    </citation>
    <scope>NUCLEOTIDE SEQUENCE [LARGE SCALE GENOMIC DNA]</scope>
    <source>
        <strain evidence="2 3">CBS 756.74</strain>
    </source>
</reference>
<dbReference type="GeneID" id="98161087"/>
<dbReference type="InterPro" id="IPR053137">
    <property type="entry name" value="NLR-like"/>
</dbReference>
<comment type="caution">
    <text evidence="2">The sequence shown here is derived from an EMBL/GenBank/DDBJ whole genome shotgun (WGS) entry which is preliminary data.</text>
</comment>
<dbReference type="EMBL" id="JBFXLR010000027">
    <property type="protein sequence ID" value="KAL2847916.1"/>
    <property type="molecule type" value="Genomic_DNA"/>
</dbReference>
<dbReference type="Proteomes" id="UP001610444">
    <property type="component" value="Unassembled WGS sequence"/>
</dbReference>
<accession>A0ABR4K6Z5</accession>
<dbReference type="RefSeq" id="XP_070897961.1">
    <property type="nucleotide sequence ID" value="XM_071045923.1"/>
</dbReference>
<name>A0ABR4K6Z5_9EURO</name>
<keyword evidence="3" id="KW-1185">Reference proteome</keyword>
<feature type="domain" description="Nucleoside phosphorylase" evidence="1">
    <location>
        <begin position="13"/>
        <end position="293"/>
    </location>
</feature>
<proteinExistence type="predicted"/>
<dbReference type="Gene3D" id="3.40.50.1580">
    <property type="entry name" value="Nucleoside phosphorylase domain"/>
    <property type="match status" value="1"/>
</dbReference>
<dbReference type="SUPFAM" id="SSF53167">
    <property type="entry name" value="Purine and uridine phosphorylases"/>
    <property type="match status" value="1"/>
</dbReference>
<evidence type="ECO:0000313" key="2">
    <source>
        <dbReference type="EMBL" id="KAL2847916.1"/>
    </source>
</evidence>
<dbReference type="PANTHER" id="PTHR46082:SF11">
    <property type="entry name" value="AAA+ ATPASE DOMAIN-CONTAINING PROTEIN-RELATED"/>
    <property type="match status" value="1"/>
</dbReference>
<sequence length="590" mass="64740">MTEPRKPTVYDYTVGIICALDKELLAVRYLLDSTHPEVTVLPRDTNTYTLGTLSKHGIVATCLPAAEYGTNAAASVASQMYMSFPAIQFCLLVGIAGGVPSKYDIRLGDVVVGVPTGTRSGVIQYDMGKATPDDCFVETGSLQRPPRVLLSAINGLRSNPHLAINPLQAFLETIARQNPKYAYLGRVHDILFPPDCVHGLPDANCDGHLGFQVQRAARSLEYPCFHYGLIASGNSVIRDAVLRDRLADQYGFLCFEMEAAGILNVLPSLVIRGICDYSDSHKSKIWQEYAAATAAAYAKLLLNHVRVYDAQSVGGTRKIDLREARFPPSAVEYTGFDTSGGHGTYVACETTRELPLLQSSGQTTQTRSAEDIWSKAQSFAERSRLWRPIMPEAVPLMTALKEWSETTSTMTTPTTSSATLIIEPQNSRAAQRAETFAFEVAAFLRRRGQSVVWAFMPEYDEPLTAGEVVHCLAQQLAQRTSPGNPMVIQGRNRGPSDTLVRVFDELGDSFLVVQVKDLALAHAVLQAVRLSFKDKPMRVLKLLLISYSGEITSLALAFPQATVQVIGPPLPKGKRREARVSWWECINPTL</sequence>
<dbReference type="InterPro" id="IPR000845">
    <property type="entry name" value="Nucleoside_phosphorylase_d"/>
</dbReference>
<protein>
    <submittedName>
        <fullName evidence="2">Nucleoside phosphorylase domain-containing protein</fullName>
    </submittedName>
</protein>
<dbReference type="PANTHER" id="PTHR46082">
    <property type="entry name" value="ATP/GTP-BINDING PROTEIN-RELATED"/>
    <property type="match status" value="1"/>
</dbReference>
<evidence type="ECO:0000259" key="1">
    <source>
        <dbReference type="Pfam" id="PF01048"/>
    </source>
</evidence>
<gene>
    <name evidence="2" type="ORF">BJX68DRAFT_267843</name>
</gene>
<dbReference type="InterPro" id="IPR035994">
    <property type="entry name" value="Nucleoside_phosphorylase_sf"/>
</dbReference>